<dbReference type="Proteomes" id="UP000494329">
    <property type="component" value="Unassembled WGS sequence"/>
</dbReference>
<feature type="compositionally biased region" description="Basic and acidic residues" evidence="1">
    <location>
        <begin position="79"/>
        <end position="89"/>
    </location>
</feature>
<reference evidence="2 3" key="1">
    <citation type="submission" date="2020-04" db="EMBL/GenBank/DDBJ databases">
        <authorList>
            <person name="De Canck E."/>
        </authorList>
    </citation>
    <scope>NUCLEOTIDE SEQUENCE [LARGE SCALE GENOMIC DNA]</scope>
    <source>
        <strain evidence="2 3">LMG 29739</strain>
    </source>
</reference>
<evidence type="ECO:0000313" key="3">
    <source>
        <dbReference type="Proteomes" id="UP000494329"/>
    </source>
</evidence>
<protein>
    <submittedName>
        <fullName evidence="2">Uncharacterized protein</fullName>
    </submittedName>
</protein>
<dbReference type="RefSeq" id="WP_175114932.1">
    <property type="nucleotide sequence ID" value="NZ_CADIKF010000071.1"/>
</dbReference>
<feature type="region of interest" description="Disordered" evidence="1">
    <location>
        <begin position="1"/>
        <end position="23"/>
    </location>
</feature>
<feature type="region of interest" description="Disordered" evidence="1">
    <location>
        <begin position="42"/>
        <end position="114"/>
    </location>
</feature>
<evidence type="ECO:0000313" key="2">
    <source>
        <dbReference type="EMBL" id="CAB3770501.1"/>
    </source>
</evidence>
<proteinExistence type="predicted"/>
<dbReference type="EMBL" id="CADIKF010000071">
    <property type="protein sequence ID" value="CAB3770501.1"/>
    <property type="molecule type" value="Genomic_DNA"/>
</dbReference>
<name>A0A6J5EYL7_9BURK</name>
<evidence type="ECO:0000256" key="1">
    <source>
        <dbReference type="SAM" id="MobiDB-lite"/>
    </source>
</evidence>
<gene>
    <name evidence="2" type="ORF">LMG29739_05802</name>
</gene>
<organism evidence="2 3">
    <name type="scientific">Paraburkholderia solisilvae</name>
    <dbReference type="NCBI Taxonomy" id="624376"/>
    <lineage>
        <taxon>Bacteria</taxon>
        <taxon>Pseudomonadati</taxon>
        <taxon>Pseudomonadota</taxon>
        <taxon>Betaproteobacteria</taxon>
        <taxon>Burkholderiales</taxon>
        <taxon>Burkholderiaceae</taxon>
        <taxon>Paraburkholderia</taxon>
    </lineage>
</organism>
<dbReference type="AlphaFoldDB" id="A0A6J5EYL7"/>
<accession>A0A6J5EYL7</accession>
<keyword evidence="3" id="KW-1185">Reference proteome</keyword>
<feature type="compositionally biased region" description="Basic and acidic residues" evidence="1">
    <location>
        <begin position="1"/>
        <end position="18"/>
    </location>
</feature>
<sequence>MANRKLTEEQWEQARDEWERDEDVSYGDIAKKWGISKPAVWQKSQRDKWQKAINPQRRALLGPVVAEGEKRAQSSSRAPDLHSAAKNDGEASESTRTGPEYASEYRIPGTDPVRPGFEHDYTTVQFVPRPTRKPTRKGELGVQYLRERDQLLKDHDIELRYHQSKLVAAAQTSDSTEADRLLKLGRAIKEKQDQQLKRLDEQFNGCVVVCNFYRVPGKQPPILNADALLAPTSTAEPESL</sequence>